<feature type="domain" description="Cohesin" evidence="1">
    <location>
        <begin position="281"/>
        <end position="374"/>
    </location>
</feature>
<dbReference type="SUPFAM" id="SSF49384">
    <property type="entry name" value="Carbohydrate-binding domain"/>
    <property type="match status" value="1"/>
</dbReference>
<dbReference type="InterPro" id="IPR008965">
    <property type="entry name" value="CBM2/CBM3_carb-bd_dom_sf"/>
</dbReference>
<gene>
    <name evidence="2" type="ORF">METZ01_LOCUS295588</name>
</gene>
<dbReference type="Pfam" id="PF00963">
    <property type="entry name" value="Cohesin"/>
    <property type="match status" value="1"/>
</dbReference>
<evidence type="ECO:0000259" key="1">
    <source>
        <dbReference type="Pfam" id="PF00963"/>
    </source>
</evidence>
<feature type="non-terminal residue" evidence="2">
    <location>
        <position position="391"/>
    </location>
</feature>
<protein>
    <recommendedName>
        <fullName evidence="1">Cohesin domain-containing protein</fullName>
    </recommendedName>
</protein>
<organism evidence="2">
    <name type="scientific">marine metagenome</name>
    <dbReference type="NCBI Taxonomy" id="408172"/>
    <lineage>
        <taxon>unclassified sequences</taxon>
        <taxon>metagenomes</taxon>
        <taxon>ecological metagenomes</taxon>
    </lineage>
</organism>
<name>A0A382M165_9ZZZZ</name>
<dbReference type="AlphaFoldDB" id="A0A382M165"/>
<dbReference type="GO" id="GO:0000272">
    <property type="term" value="P:polysaccharide catabolic process"/>
    <property type="evidence" value="ECO:0007669"/>
    <property type="project" value="InterPro"/>
</dbReference>
<accession>A0A382M165</accession>
<dbReference type="InterPro" id="IPR002102">
    <property type="entry name" value="Cohesin_dom"/>
</dbReference>
<reference evidence="2" key="1">
    <citation type="submission" date="2018-05" db="EMBL/GenBank/DDBJ databases">
        <authorList>
            <person name="Lanie J.A."/>
            <person name="Ng W.-L."/>
            <person name="Kazmierczak K.M."/>
            <person name="Andrzejewski T.M."/>
            <person name="Davidsen T.M."/>
            <person name="Wayne K.J."/>
            <person name="Tettelin H."/>
            <person name="Glass J.I."/>
            <person name="Rusch D."/>
            <person name="Podicherti R."/>
            <person name="Tsui H.-C.T."/>
            <person name="Winkler M.E."/>
        </authorList>
    </citation>
    <scope>NUCLEOTIDE SEQUENCE</scope>
</reference>
<feature type="non-terminal residue" evidence="2">
    <location>
        <position position="1"/>
    </location>
</feature>
<evidence type="ECO:0000313" key="2">
    <source>
        <dbReference type="EMBL" id="SVC42734.1"/>
    </source>
</evidence>
<dbReference type="EMBL" id="UINC01090626">
    <property type="protein sequence ID" value="SVC42734.1"/>
    <property type="molecule type" value="Genomic_DNA"/>
</dbReference>
<dbReference type="Gene3D" id="2.60.40.680">
    <property type="match status" value="1"/>
</dbReference>
<dbReference type="GO" id="GO:0030246">
    <property type="term" value="F:carbohydrate binding"/>
    <property type="evidence" value="ECO:0007669"/>
    <property type="project" value="InterPro"/>
</dbReference>
<sequence length="391" mass="43407">DDESFNGEGEILTLSGYGLPNTGTTTITFSSVQINENANAFGNSCEISMGLDYLSVSGKIIYYKNGLPVSDGFISITEIDNLSNINSDISNEDGTFIVESLIDDKTYELLLEKDEYDGNLDDYFDGLSAVDASRIARHAGNLYNFSTKEKIAANVNFDYRCEDEYGNPTGDNESQCEFNWVPNIEAGDAVLVAKYAAGINPHLNQDEDGNEQCDPHWIFINPDMNLMIDNETCEDIPYEINLESSMSDLVFEGFRLGDVTGNWTAPLGRENDENIVENPIVEVEVGQIVKLPLYLPNKVEIEGLDFTIQFDPEVFTLIGFNNNNSILDKSTYNTIINNDTPGMFKLVSYANSVLVNDNGLLGYIKFKVIGNSSRWSSISINEMKINDIQEG</sequence>
<proteinExistence type="predicted"/>